<dbReference type="RefSeq" id="WP_216520843.1">
    <property type="nucleotide sequence ID" value="NZ_JAHLPM010000012.1"/>
</dbReference>
<evidence type="ECO:0000313" key="3">
    <source>
        <dbReference type="Proteomes" id="UP000749471"/>
    </source>
</evidence>
<sequence>MNVKIRNYNSKDANDISGFNFLFNLSYQFNADFKAENIFCAEINNQVVASGHLEPTDSCEYLNKEGKDSNYIHRFAIDTDSNGYDHIELDIFNRLVDRAHDISKSYPNKRIQISHTCSHDDLKSINFLLSNGFYHSLNYLIMRRDLTNPLPEYKLNKEIKIMRWAMETVEERKLYLQSEKDGFDGESWSMARLDWFMAGSEWDTITAFCNGKPISSCMTWGISSERSATEQIFTHPEWRRQGIAFGTIIETLKFLRDEKKKSEATLGVIGSNKAAINLYKSLGYELIDIHLLMVKDIS</sequence>
<reference evidence="2 3" key="1">
    <citation type="submission" date="2021-06" db="EMBL/GenBank/DDBJ databases">
        <authorList>
            <person name="Sun Q."/>
            <person name="Li D."/>
        </authorList>
    </citation>
    <scope>NUCLEOTIDE SEQUENCE [LARGE SCALE GENOMIC DNA]</scope>
    <source>
        <strain evidence="2 3">MSJ-40</strain>
    </source>
</reference>
<name>A0ABS6E8A3_9FIRM</name>
<comment type="caution">
    <text evidence="2">The sequence shown here is derived from an EMBL/GenBank/DDBJ whole genome shotgun (WGS) entry which is preliminary data.</text>
</comment>
<accession>A0ABS6E8A3</accession>
<feature type="domain" description="N-acetyltransferase" evidence="1">
    <location>
        <begin position="162"/>
        <end position="298"/>
    </location>
</feature>
<protein>
    <submittedName>
        <fullName evidence="2">GNAT family N-acetyltransferase</fullName>
    </submittedName>
</protein>
<evidence type="ECO:0000313" key="2">
    <source>
        <dbReference type="EMBL" id="MBU5439139.1"/>
    </source>
</evidence>
<dbReference type="Proteomes" id="UP000749471">
    <property type="component" value="Unassembled WGS sequence"/>
</dbReference>
<keyword evidence="3" id="KW-1185">Reference proteome</keyword>
<gene>
    <name evidence="2" type="ORF">KQI42_14045</name>
</gene>
<organism evidence="2 3">
    <name type="scientific">Tissierella simiarum</name>
    <dbReference type="NCBI Taxonomy" id="2841534"/>
    <lineage>
        <taxon>Bacteria</taxon>
        <taxon>Bacillati</taxon>
        <taxon>Bacillota</taxon>
        <taxon>Tissierellia</taxon>
        <taxon>Tissierellales</taxon>
        <taxon>Tissierellaceae</taxon>
        <taxon>Tissierella</taxon>
    </lineage>
</organism>
<dbReference type="Pfam" id="PF00583">
    <property type="entry name" value="Acetyltransf_1"/>
    <property type="match status" value="1"/>
</dbReference>
<evidence type="ECO:0000259" key="1">
    <source>
        <dbReference type="PROSITE" id="PS51186"/>
    </source>
</evidence>
<dbReference type="InterPro" id="IPR000182">
    <property type="entry name" value="GNAT_dom"/>
</dbReference>
<dbReference type="EMBL" id="JAHLPM010000012">
    <property type="protein sequence ID" value="MBU5439139.1"/>
    <property type="molecule type" value="Genomic_DNA"/>
</dbReference>
<proteinExistence type="predicted"/>
<dbReference type="PROSITE" id="PS51186">
    <property type="entry name" value="GNAT"/>
    <property type="match status" value="1"/>
</dbReference>